<dbReference type="PANTHER" id="PTHR43721">
    <property type="entry name" value="ELONGATION FACTOR TU-RELATED"/>
    <property type="match status" value="1"/>
</dbReference>
<dbReference type="PRINTS" id="PR00315">
    <property type="entry name" value="ELONGATNFCT"/>
</dbReference>
<dbReference type="GO" id="GO:0003746">
    <property type="term" value="F:translation elongation factor activity"/>
    <property type="evidence" value="ECO:0007669"/>
    <property type="project" value="UniProtKB-KW"/>
</dbReference>
<dbReference type="InterPro" id="IPR036390">
    <property type="entry name" value="WH_DNA-bd_sf"/>
</dbReference>
<dbReference type="Gene3D" id="2.40.30.10">
    <property type="entry name" value="Translation factors"/>
    <property type="match status" value="2"/>
</dbReference>
<dbReference type="CDD" id="cd03696">
    <property type="entry name" value="SelB_II"/>
    <property type="match status" value="1"/>
</dbReference>
<keyword evidence="5" id="KW-0648">Protein biosynthesis</keyword>
<dbReference type="SUPFAM" id="SSF46785">
    <property type="entry name" value="Winged helix' DNA-binding domain"/>
    <property type="match status" value="2"/>
</dbReference>
<comment type="subcellular location">
    <subcellularLocation>
        <location evidence="1">Cytoplasm</location>
    </subcellularLocation>
</comment>
<dbReference type="Pfam" id="PF25461">
    <property type="entry name" value="Beta-barrel_SelB"/>
    <property type="match status" value="1"/>
</dbReference>
<name>A0A3B1BT93_9ZZZZ</name>
<dbReference type="GO" id="GO:0005525">
    <property type="term" value="F:GTP binding"/>
    <property type="evidence" value="ECO:0007669"/>
    <property type="project" value="UniProtKB-KW"/>
</dbReference>
<evidence type="ECO:0000256" key="7">
    <source>
        <dbReference type="ARBA" id="ARBA00025526"/>
    </source>
</evidence>
<dbReference type="GO" id="GO:0003723">
    <property type="term" value="F:RNA binding"/>
    <property type="evidence" value="ECO:0007669"/>
    <property type="project" value="InterPro"/>
</dbReference>
<dbReference type="GO" id="GO:0003924">
    <property type="term" value="F:GTPase activity"/>
    <property type="evidence" value="ECO:0007669"/>
    <property type="project" value="InterPro"/>
</dbReference>
<dbReference type="SUPFAM" id="SSF52540">
    <property type="entry name" value="P-loop containing nucleoside triphosphate hydrolases"/>
    <property type="match status" value="1"/>
</dbReference>
<dbReference type="InterPro" id="IPR004161">
    <property type="entry name" value="EFTu-like_2"/>
</dbReference>
<dbReference type="PANTHER" id="PTHR43721:SF22">
    <property type="entry name" value="ELONGATION FACTOR TU, MITOCHONDRIAL"/>
    <property type="match status" value="1"/>
</dbReference>
<dbReference type="PROSITE" id="PS00301">
    <property type="entry name" value="G_TR_1"/>
    <property type="match status" value="1"/>
</dbReference>
<organism evidence="10">
    <name type="scientific">hydrothermal vent metagenome</name>
    <dbReference type="NCBI Taxonomy" id="652676"/>
    <lineage>
        <taxon>unclassified sequences</taxon>
        <taxon>metagenomes</taxon>
        <taxon>ecological metagenomes</taxon>
    </lineage>
</organism>
<evidence type="ECO:0000256" key="2">
    <source>
        <dbReference type="ARBA" id="ARBA00015953"/>
    </source>
</evidence>
<dbReference type="InterPro" id="IPR027417">
    <property type="entry name" value="P-loop_NTPase"/>
</dbReference>
<dbReference type="InterPro" id="IPR000795">
    <property type="entry name" value="T_Tr_GTP-bd_dom"/>
</dbReference>
<dbReference type="Pfam" id="PF09107">
    <property type="entry name" value="WHD_3rd_SelB"/>
    <property type="match status" value="1"/>
</dbReference>
<evidence type="ECO:0000256" key="8">
    <source>
        <dbReference type="ARBA" id="ARBA00031615"/>
    </source>
</evidence>
<dbReference type="Gene3D" id="3.40.50.300">
    <property type="entry name" value="P-loop containing nucleotide triphosphate hydrolases"/>
    <property type="match status" value="1"/>
</dbReference>
<keyword evidence="6" id="KW-0342">GTP-binding</keyword>
<dbReference type="PROSITE" id="PS51722">
    <property type="entry name" value="G_TR_2"/>
    <property type="match status" value="1"/>
</dbReference>
<dbReference type="EMBL" id="UOGA01000146">
    <property type="protein sequence ID" value="VAX19152.1"/>
    <property type="molecule type" value="Genomic_DNA"/>
</dbReference>
<dbReference type="InterPro" id="IPR009001">
    <property type="entry name" value="Transl_elong_EF1A/Init_IF2_C"/>
</dbReference>
<gene>
    <name evidence="10" type="ORF">MNBD_NITROSPINAE04-346</name>
</gene>
<dbReference type="InterPro" id="IPR015190">
    <property type="entry name" value="Elong_fac_SelB-wing-hlx_typ-2"/>
</dbReference>
<protein>
    <recommendedName>
        <fullName evidence="2">Selenocysteine-specific elongation factor</fullName>
    </recommendedName>
    <alternativeName>
        <fullName evidence="8">SelB translation factor</fullName>
    </alternativeName>
</protein>
<keyword evidence="3" id="KW-0963">Cytoplasm</keyword>
<accession>A0A3B1BT93</accession>
<dbReference type="InterPro" id="IPR036388">
    <property type="entry name" value="WH-like_DNA-bd_sf"/>
</dbReference>
<dbReference type="GO" id="GO:0005829">
    <property type="term" value="C:cytosol"/>
    <property type="evidence" value="ECO:0007669"/>
    <property type="project" value="TreeGrafter"/>
</dbReference>
<keyword evidence="4" id="KW-0547">Nucleotide-binding</keyword>
<dbReference type="InterPro" id="IPR057335">
    <property type="entry name" value="Beta-barrel_SelB"/>
</dbReference>
<dbReference type="Pfam" id="PF00009">
    <property type="entry name" value="GTP_EFTU"/>
    <property type="match status" value="1"/>
</dbReference>
<dbReference type="InterPro" id="IPR050055">
    <property type="entry name" value="EF-Tu_GTPase"/>
</dbReference>
<evidence type="ECO:0000256" key="4">
    <source>
        <dbReference type="ARBA" id="ARBA00022741"/>
    </source>
</evidence>
<evidence type="ECO:0000256" key="3">
    <source>
        <dbReference type="ARBA" id="ARBA00022490"/>
    </source>
</evidence>
<dbReference type="InterPro" id="IPR004535">
    <property type="entry name" value="Transl_elong_SelB"/>
</dbReference>
<dbReference type="InterPro" id="IPR005225">
    <property type="entry name" value="Small_GTP-bd"/>
</dbReference>
<reference evidence="10" key="1">
    <citation type="submission" date="2018-06" db="EMBL/GenBank/DDBJ databases">
        <authorList>
            <person name="Zhirakovskaya E."/>
        </authorList>
    </citation>
    <scope>NUCLEOTIDE SEQUENCE</scope>
</reference>
<dbReference type="SUPFAM" id="SSF50447">
    <property type="entry name" value="Translation proteins"/>
    <property type="match status" value="1"/>
</dbReference>
<dbReference type="AlphaFoldDB" id="A0A3B1BT93"/>
<keyword evidence="10" id="KW-0251">Elongation factor</keyword>
<dbReference type="InterPro" id="IPR031157">
    <property type="entry name" value="G_TR_CS"/>
</dbReference>
<dbReference type="Gene3D" id="1.10.10.10">
    <property type="entry name" value="Winged helix-like DNA-binding domain superfamily/Winged helix DNA-binding domain"/>
    <property type="match status" value="1"/>
</dbReference>
<sequence length="635" mass="69326">MSHFNCVIGAAGHIDHGKTSLVKALTGVDCDRFDEEKKRGITIDLGFAKLELSDGRIAGVIDVPGHQRFIHNMLAGAAGVDLALFVISADDAVMPQTVEHLAILEMLGVTHGVVALTKTDLVDEETLELAMMEVSDLVQKSCLAGSKIIPCSSVTGLGIEELKDELNIISKTASTRWADGFFRMPIDRVFTIKGHGLVVTGTVFSGKVAPDDKLIVSPGDMDVRARRVQRHGETSKMAEAGSRAAINITGVDKNQLRRGMVICHPAVGGAFTQFTAEVVCHLTSPLKIVHGRSYLLHLHTAETLCRVYLSSDKSLNPGEKGIAQVRFYDPIQMLNGDRFVLRSSSARNTIGGGVILEPGGAPLGRRRLVSLSDKWDALKNTDSGIRAMVGQAPWGTPLDKLMGIFNLPKPALAKKLKQLKDEISTFEWKSATYAFDIKASKKIVGDILEAVTQFHKNNPALQGIEESTLALTALPSVDDELTAYWIRRAVSSKKIEFKGSALKLPGRDVEFSGDDETSRQAILDAYKKGGLKNAPKTDKVYKELGMRKSETARMIRILTQTGDLVSLAPDYTIHRDTLDTARKILVNEIEANGPVETARYRDLLGVGRKAAIDILEYFDRRGFTKRKDNSRSLVS</sequence>
<dbReference type="CDD" id="cd04171">
    <property type="entry name" value="SelB"/>
    <property type="match status" value="1"/>
</dbReference>
<evidence type="ECO:0000259" key="9">
    <source>
        <dbReference type="PROSITE" id="PS51722"/>
    </source>
</evidence>
<dbReference type="Pfam" id="PF09106">
    <property type="entry name" value="WHD_2nd_SelB"/>
    <property type="match status" value="1"/>
</dbReference>
<dbReference type="SUPFAM" id="SSF50465">
    <property type="entry name" value="EF-Tu/eEF-1alpha/eIF2-gamma C-terminal domain"/>
    <property type="match status" value="1"/>
</dbReference>
<dbReference type="Pfam" id="PF03144">
    <property type="entry name" value="GTP_EFTU_D2"/>
    <property type="match status" value="1"/>
</dbReference>
<dbReference type="Gene3D" id="1.10.10.2770">
    <property type="match status" value="1"/>
</dbReference>
<comment type="function">
    <text evidence="7">Translation factor necessary for the incorporation of selenocysteine into proteins. It probably replaces EF-Tu for the insertion of selenocysteine directed by the UGA codon. SelB binds GTP and GDP.</text>
</comment>
<proteinExistence type="predicted"/>
<evidence type="ECO:0000313" key="10">
    <source>
        <dbReference type="EMBL" id="VAX19152.1"/>
    </source>
</evidence>
<evidence type="ECO:0000256" key="1">
    <source>
        <dbReference type="ARBA" id="ARBA00004496"/>
    </source>
</evidence>
<dbReference type="GO" id="GO:0001514">
    <property type="term" value="P:selenocysteine incorporation"/>
    <property type="evidence" value="ECO:0007669"/>
    <property type="project" value="InterPro"/>
</dbReference>
<dbReference type="NCBIfam" id="TIGR00231">
    <property type="entry name" value="small_GTP"/>
    <property type="match status" value="1"/>
</dbReference>
<dbReference type="InterPro" id="IPR015191">
    <property type="entry name" value="SelB_WHD4"/>
</dbReference>
<dbReference type="InterPro" id="IPR009000">
    <property type="entry name" value="Transl_B-barrel_sf"/>
</dbReference>
<evidence type="ECO:0000256" key="6">
    <source>
        <dbReference type="ARBA" id="ARBA00023134"/>
    </source>
</evidence>
<dbReference type="NCBIfam" id="TIGR00475">
    <property type="entry name" value="selB"/>
    <property type="match status" value="1"/>
</dbReference>
<evidence type="ECO:0000256" key="5">
    <source>
        <dbReference type="ARBA" id="ARBA00022917"/>
    </source>
</evidence>
<feature type="domain" description="Tr-type G" evidence="9">
    <location>
        <begin position="3"/>
        <end position="174"/>
    </location>
</feature>